<evidence type="ECO:0000313" key="12">
    <source>
        <dbReference type="Proteomes" id="UP000018837"/>
    </source>
</evidence>
<feature type="transmembrane region" description="Helical" evidence="10">
    <location>
        <begin position="317"/>
        <end position="339"/>
    </location>
</feature>
<dbReference type="GO" id="GO:0042910">
    <property type="term" value="F:xenobiotic transmembrane transporter activity"/>
    <property type="evidence" value="ECO:0007669"/>
    <property type="project" value="InterPro"/>
</dbReference>
<evidence type="ECO:0000256" key="9">
    <source>
        <dbReference type="ARBA" id="ARBA00023251"/>
    </source>
</evidence>
<feature type="transmembrane region" description="Helical" evidence="10">
    <location>
        <begin position="139"/>
        <end position="156"/>
    </location>
</feature>
<protein>
    <recommendedName>
        <fullName evidence="3">Multidrug export protein MepA</fullName>
    </recommendedName>
</protein>
<comment type="similarity">
    <text evidence="2">Belongs to the multi antimicrobial extrusion (MATE) (TC 2.A.66.1) family. MepA subfamily.</text>
</comment>
<keyword evidence="4" id="KW-0813">Transport</keyword>
<sequence length="444" mass="48211">MEQNRDNYAFLTEGPIHRVIGTMAVPTIISMLVLSLYNMADTFFVGRIDTQSTAAIGIVFSVMFLVQAISFFFGNGSGNYISRELGARRHRNAEVMATTGFVYAVAGGLLILIAGELFLTPLSRWLGSTPTILPYTRTYLGITLLGTPLVTGAFTLNNQMRFQGNAIYAMRGIATGAILNVALDPLFIFVFNMGIAGAAVATVIGQAVSFVILLRMTHRGGSIRIRLQNFSPSKVYIQEIMAGGTPSLSRQGLSSLATVMLNYGAGAYGDAAIAGMSVVNRFTMILLAAVIGFGQGFQPFCGFCYGARLYERVKDGFWYAVRVSTLFLLVCSVVGWIFSDHIIVLFRRDPAVVAVGTVALKWQLASLPLTGLIILGNMFTQTIRKTIRANILAAARSGLFFIPLMMILPNTFGLMGVEMCQTVSDVLAFSLTLPILHSAFREMR</sequence>
<dbReference type="InterPro" id="IPR045070">
    <property type="entry name" value="MATE_MepA-like"/>
</dbReference>
<dbReference type="InterPro" id="IPR002528">
    <property type="entry name" value="MATE_fam"/>
</dbReference>
<reference evidence="11 12" key="1">
    <citation type="submission" date="2013-11" db="EMBL/GenBank/DDBJ databases">
        <title>Single cell genomics of uncultured Tannerella BU063 (oral taxon 286).</title>
        <authorList>
            <person name="Beall C.J."/>
            <person name="Campbell A.G."/>
            <person name="Griffen A.L."/>
            <person name="Podar M."/>
            <person name="Leys E.J."/>
        </authorList>
    </citation>
    <scope>NUCLEOTIDE SEQUENCE [LARGE SCALE GENOMIC DNA]</scope>
    <source>
        <strain evidence="11">Cell 2</strain>
    </source>
</reference>
<evidence type="ECO:0000256" key="2">
    <source>
        <dbReference type="ARBA" id="ARBA00008417"/>
    </source>
</evidence>
<dbReference type="PATRIC" id="fig|1411148.3.peg.2054"/>
<keyword evidence="6 10" id="KW-0812">Transmembrane</keyword>
<dbReference type="GO" id="GO:0046677">
    <property type="term" value="P:response to antibiotic"/>
    <property type="evidence" value="ECO:0007669"/>
    <property type="project" value="UniProtKB-KW"/>
</dbReference>
<gene>
    <name evidence="11" type="ORF">N425_12405</name>
</gene>
<feature type="transmembrane region" description="Helical" evidence="10">
    <location>
        <begin position="260"/>
        <end position="279"/>
    </location>
</feature>
<dbReference type="GO" id="GO:0015297">
    <property type="term" value="F:antiporter activity"/>
    <property type="evidence" value="ECO:0007669"/>
    <property type="project" value="InterPro"/>
</dbReference>
<evidence type="ECO:0000256" key="1">
    <source>
        <dbReference type="ARBA" id="ARBA00004651"/>
    </source>
</evidence>
<dbReference type="Proteomes" id="UP000018837">
    <property type="component" value="Unassembled WGS sequence"/>
</dbReference>
<comment type="caution">
    <text evidence="11">The sequence shown here is derived from an EMBL/GenBank/DDBJ whole genome shotgun (WGS) entry which is preliminary data.</text>
</comment>
<keyword evidence="9" id="KW-0046">Antibiotic resistance</keyword>
<evidence type="ECO:0000256" key="7">
    <source>
        <dbReference type="ARBA" id="ARBA00022989"/>
    </source>
</evidence>
<dbReference type="PIRSF" id="PIRSF006603">
    <property type="entry name" value="DinF"/>
    <property type="match status" value="1"/>
</dbReference>
<dbReference type="InterPro" id="IPR051327">
    <property type="entry name" value="MATE_MepA_subfamily"/>
</dbReference>
<dbReference type="AlphaFoldDB" id="W2C373"/>
<feature type="transmembrane region" description="Helical" evidence="10">
    <location>
        <begin position="387"/>
        <end position="408"/>
    </location>
</feature>
<comment type="subcellular location">
    <subcellularLocation>
        <location evidence="1">Cell membrane</location>
        <topology evidence="1">Multi-pass membrane protein</topology>
    </subcellularLocation>
</comment>
<dbReference type="PANTHER" id="PTHR43823:SF3">
    <property type="entry name" value="MULTIDRUG EXPORT PROTEIN MEPA"/>
    <property type="match status" value="1"/>
</dbReference>
<proteinExistence type="inferred from homology"/>
<organism evidence="11 12">
    <name type="scientific">Tannerella sp. oral taxon BU063 isolate Cell 2</name>
    <dbReference type="NCBI Taxonomy" id="1411148"/>
    <lineage>
        <taxon>Bacteria</taxon>
        <taxon>Pseudomonadati</taxon>
        <taxon>Bacteroidota</taxon>
        <taxon>Bacteroidia</taxon>
        <taxon>Bacteroidales</taxon>
        <taxon>Tannerellaceae</taxon>
        <taxon>Tannerella</taxon>
    </lineage>
</organism>
<evidence type="ECO:0000256" key="10">
    <source>
        <dbReference type="SAM" id="Phobius"/>
    </source>
</evidence>
<dbReference type="EMBL" id="AYUF01000493">
    <property type="protein sequence ID" value="ETK00937.1"/>
    <property type="molecule type" value="Genomic_DNA"/>
</dbReference>
<feature type="transmembrane region" description="Helical" evidence="10">
    <location>
        <begin position="95"/>
        <end position="119"/>
    </location>
</feature>
<feature type="transmembrane region" description="Helical" evidence="10">
    <location>
        <begin position="52"/>
        <end position="74"/>
    </location>
</feature>
<evidence type="ECO:0000256" key="8">
    <source>
        <dbReference type="ARBA" id="ARBA00023136"/>
    </source>
</evidence>
<name>W2C373_9BACT</name>
<feature type="transmembrane region" description="Helical" evidence="10">
    <location>
        <begin position="351"/>
        <end position="375"/>
    </location>
</feature>
<feature type="transmembrane region" description="Helical" evidence="10">
    <location>
        <begin position="285"/>
        <end position="305"/>
    </location>
</feature>
<evidence type="ECO:0000256" key="4">
    <source>
        <dbReference type="ARBA" id="ARBA00022448"/>
    </source>
</evidence>
<keyword evidence="8 10" id="KW-0472">Membrane</keyword>
<evidence type="ECO:0000256" key="5">
    <source>
        <dbReference type="ARBA" id="ARBA00022475"/>
    </source>
</evidence>
<feature type="transmembrane region" description="Helical" evidence="10">
    <location>
        <begin position="168"/>
        <end position="189"/>
    </location>
</feature>
<dbReference type="GO" id="GO:0005886">
    <property type="term" value="C:plasma membrane"/>
    <property type="evidence" value="ECO:0007669"/>
    <property type="project" value="UniProtKB-SubCell"/>
</dbReference>
<keyword evidence="7 10" id="KW-1133">Transmembrane helix</keyword>
<accession>W2C373</accession>
<keyword evidence="5" id="KW-1003">Cell membrane</keyword>
<feature type="transmembrane region" description="Helical" evidence="10">
    <location>
        <begin position="20"/>
        <end position="40"/>
    </location>
</feature>
<dbReference type="InterPro" id="IPR048279">
    <property type="entry name" value="MdtK-like"/>
</dbReference>
<dbReference type="Pfam" id="PF01554">
    <property type="entry name" value="MatE"/>
    <property type="match status" value="2"/>
</dbReference>
<feature type="transmembrane region" description="Helical" evidence="10">
    <location>
        <begin position="195"/>
        <end position="214"/>
    </location>
</feature>
<evidence type="ECO:0000313" key="11">
    <source>
        <dbReference type="EMBL" id="ETK00937.1"/>
    </source>
</evidence>
<dbReference type="PANTHER" id="PTHR43823">
    <property type="entry name" value="SPORULATION PROTEIN YKVU"/>
    <property type="match status" value="1"/>
</dbReference>
<dbReference type="CDD" id="cd13143">
    <property type="entry name" value="MATE_MepA_like"/>
    <property type="match status" value="1"/>
</dbReference>
<evidence type="ECO:0000256" key="3">
    <source>
        <dbReference type="ARBA" id="ARBA00022106"/>
    </source>
</evidence>
<dbReference type="NCBIfam" id="TIGR00797">
    <property type="entry name" value="matE"/>
    <property type="match status" value="1"/>
</dbReference>
<evidence type="ECO:0000256" key="6">
    <source>
        <dbReference type="ARBA" id="ARBA00022692"/>
    </source>
</evidence>